<evidence type="ECO:0000259" key="15">
    <source>
        <dbReference type="PROSITE" id="PS50026"/>
    </source>
</evidence>
<keyword evidence="2" id="KW-1003">Cell membrane</keyword>
<dbReference type="OrthoDB" id="6362062at2759"/>
<feature type="disulfide bond" evidence="12">
    <location>
        <begin position="116"/>
        <end position="125"/>
    </location>
</feature>
<feature type="transmembrane region" description="Helical" evidence="14">
    <location>
        <begin position="137"/>
        <end position="157"/>
    </location>
</feature>
<comment type="caution">
    <text evidence="12">Lacks conserved residue(s) required for the propagation of feature annotation.</text>
</comment>
<keyword evidence="17" id="KW-1185">Reference proteome</keyword>
<gene>
    <name evidence="16" type="primary">CadN_51</name>
    <name evidence="16" type="ORF">E2C01_004618</name>
</gene>
<feature type="region of interest" description="Disordered" evidence="13">
    <location>
        <begin position="289"/>
        <end position="320"/>
    </location>
</feature>
<dbReference type="Pfam" id="PF00008">
    <property type="entry name" value="EGF"/>
    <property type="match status" value="1"/>
</dbReference>
<feature type="compositionally biased region" description="Low complexity" evidence="13">
    <location>
        <begin position="308"/>
        <end position="320"/>
    </location>
</feature>
<dbReference type="InterPro" id="IPR001881">
    <property type="entry name" value="EGF-like_Ca-bd_dom"/>
</dbReference>
<evidence type="ECO:0000256" key="8">
    <source>
        <dbReference type="ARBA" id="ARBA00022989"/>
    </source>
</evidence>
<evidence type="ECO:0000256" key="14">
    <source>
        <dbReference type="SAM" id="Phobius"/>
    </source>
</evidence>
<keyword evidence="4 14" id="KW-0812">Transmembrane</keyword>
<dbReference type="PRINTS" id="PR00010">
    <property type="entry name" value="EGFBLOOD"/>
</dbReference>
<dbReference type="PANTHER" id="PTHR24050">
    <property type="entry name" value="PA14 DOMAIN-CONTAINING PROTEIN"/>
    <property type="match status" value="1"/>
</dbReference>
<dbReference type="Proteomes" id="UP000324222">
    <property type="component" value="Unassembled WGS sequence"/>
</dbReference>
<dbReference type="GO" id="GO:0023052">
    <property type="term" value="P:signaling"/>
    <property type="evidence" value="ECO:0007669"/>
    <property type="project" value="UniProtKB-ARBA"/>
</dbReference>
<keyword evidence="5" id="KW-0732">Signal</keyword>
<keyword evidence="11" id="KW-0325">Glycoprotein</keyword>
<evidence type="ECO:0000256" key="12">
    <source>
        <dbReference type="PROSITE-ProRule" id="PRU00076"/>
    </source>
</evidence>
<keyword evidence="9 14" id="KW-0472">Membrane</keyword>
<evidence type="ECO:0000256" key="1">
    <source>
        <dbReference type="ARBA" id="ARBA00004251"/>
    </source>
</evidence>
<dbReference type="SUPFAM" id="SSF57196">
    <property type="entry name" value="EGF/Laminin"/>
    <property type="match status" value="2"/>
</dbReference>
<keyword evidence="8 14" id="KW-1133">Transmembrane helix</keyword>
<evidence type="ECO:0000256" key="6">
    <source>
        <dbReference type="ARBA" id="ARBA00022737"/>
    </source>
</evidence>
<dbReference type="AlphaFoldDB" id="A0A5B7CQG2"/>
<accession>A0A5B7CQG2</accession>
<evidence type="ECO:0000313" key="16">
    <source>
        <dbReference type="EMBL" id="MPC11942.1"/>
    </source>
</evidence>
<protein>
    <submittedName>
        <fullName evidence="16">Neural-cadherin</fullName>
    </submittedName>
</protein>
<dbReference type="GO" id="GO:0005886">
    <property type="term" value="C:plasma membrane"/>
    <property type="evidence" value="ECO:0007669"/>
    <property type="project" value="UniProtKB-SubCell"/>
</dbReference>
<dbReference type="InterPro" id="IPR027397">
    <property type="entry name" value="Catenin-bd_sf"/>
</dbReference>
<dbReference type="Gene3D" id="4.10.900.10">
    <property type="entry name" value="TCF3-CBD (Catenin binding domain)"/>
    <property type="match status" value="1"/>
</dbReference>
<keyword evidence="7" id="KW-0106">Calcium</keyword>
<keyword evidence="3 12" id="KW-0245">EGF-like domain</keyword>
<evidence type="ECO:0000256" key="5">
    <source>
        <dbReference type="ARBA" id="ARBA00022729"/>
    </source>
</evidence>
<dbReference type="FunFam" id="2.10.25.10:FF:000391">
    <property type="entry name" value="Weary, isoform C"/>
    <property type="match status" value="1"/>
</dbReference>
<dbReference type="PROSITE" id="PS50026">
    <property type="entry name" value="EGF_3"/>
    <property type="match status" value="1"/>
</dbReference>
<evidence type="ECO:0000256" key="9">
    <source>
        <dbReference type="ARBA" id="ARBA00023136"/>
    </source>
</evidence>
<dbReference type="InterPro" id="IPR000152">
    <property type="entry name" value="EGF-type_Asp/Asn_hydroxyl_site"/>
</dbReference>
<keyword evidence="6" id="KW-0677">Repeat</keyword>
<dbReference type="EMBL" id="VSRR010000189">
    <property type="protein sequence ID" value="MPC11942.1"/>
    <property type="molecule type" value="Genomic_DNA"/>
</dbReference>
<dbReference type="InterPro" id="IPR018097">
    <property type="entry name" value="EGF_Ca-bd_CS"/>
</dbReference>
<evidence type="ECO:0000256" key="11">
    <source>
        <dbReference type="ARBA" id="ARBA00023180"/>
    </source>
</evidence>
<evidence type="ECO:0000256" key="10">
    <source>
        <dbReference type="ARBA" id="ARBA00023157"/>
    </source>
</evidence>
<dbReference type="SMART" id="SM00181">
    <property type="entry name" value="EGF"/>
    <property type="match status" value="2"/>
</dbReference>
<dbReference type="Gene3D" id="2.10.25.10">
    <property type="entry name" value="Laminin"/>
    <property type="match status" value="2"/>
</dbReference>
<dbReference type="InterPro" id="IPR000742">
    <property type="entry name" value="EGF"/>
</dbReference>
<reference evidence="16 17" key="1">
    <citation type="submission" date="2019-05" db="EMBL/GenBank/DDBJ databases">
        <title>Another draft genome of Portunus trituberculatus and its Hox gene families provides insights of decapod evolution.</title>
        <authorList>
            <person name="Jeong J.-H."/>
            <person name="Song I."/>
            <person name="Kim S."/>
            <person name="Choi T."/>
            <person name="Kim D."/>
            <person name="Ryu S."/>
            <person name="Kim W."/>
        </authorList>
    </citation>
    <scope>NUCLEOTIDE SEQUENCE [LARGE SCALE GENOMIC DNA]</scope>
    <source>
        <tissue evidence="16">Muscle</tissue>
    </source>
</reference>
<evidence type="ECO:0000256" key="7">
    <source>
        <dbReference type="ARBA" id="ARBA00022837"/>
    </source>
</evidence>
<dbReference type="SMART" id="SM00179">
    <property type="entry name" value="EGF_CA"/>
    <property type="match status" value="2"/>
</dbReference>
<name>A0A5B7CQG2_PORTR</name>
<dbReference type="PROSITE" id="PS00010">
    <property type="entry name" value="ASX_HYDROXYL"/>
    <property type="match status" value="1"/>
</dbReference>
<proteinExistence type="predicted"/>
<dbReference type="CDD" id="cd00054">
    <property type="entry name" value="EGF_CA"/>
    <property type="match status" value="1"/>
</dbReference>
<sequence>MFKVHNDFREGCIDDLRISGHSAPLPPAVNSTPWGQASAFKGVQRGCVAPSACANVSCRPPLSCVDTWRSYYCGCGEGRMLSRGRMTCEDEDECTWQPCLSGGSCFNTQPGYVCSCPAGFSGQHCQLPDVGQTSLKLPMGVLVTIVVWLLVCAFLLHQHHRRAALRRGMTDAKDATVDYVDVLQVDATSETSSMEEQRRSGTQAAVVLENGERRGMTTRTEKLRVDFKGGEEAVLTGDDLRNYAYEGEGSSPGSLSSSTPPLTATVVHATHNGNSEVVISSCKSLLEASQPEGVQENMSEGQGLKTVSHSPASPSSAFHK</sequence>
<feature type="domain" description="EGF-like" evidence="15">
    <location>
        <begin position="90"/>
        <end position="126"/>
    </location>
</feature>
<comment type="caution">
    <text evidence="16">The sequence shown here is derived from an EMBL/GenBank/DDBJ whole genome shotgun (WGS) entry which is preliminary data.</text>
</comment>
<evidence type="ECO:0000313" key="17">
    <source>
        <dbReference type="Proteomes" id="UP000324222"/>
    </source>
</evidence>
<dbReference type="PROSITE" id="PS01187">
    <property type="entry name" value="EGF_CA"/>
    <property type="match status" value="1"/>
</dbReference>
<keyword evidence="10 12" id="KW-1015">Disulfide bond</keyword>
<organism evidence="16 17">
    <name type="scientific">Portunus trituberculatus</name>
    <name type="common">Swimming crab</name>
    <name type="synonym">Neptunus trituberculatus</name>
    <dbReference type="NCBI Taxonomy" id="210409"/>
    <lineage>
        <taxon>Eukaryota</taxon>
        <taxon>Metazoa</taxon>
        <taxon>Ecdysozoa</taxon>
        <taxon>Arthropoda</taxon>
        <taxon>Crustacea</taxon>
        <taxon>Multicrustacea</taxon>
        <taxon>Malacostraca</taxon>
        <taxon>Eumalacostraca</taxon>
        <taxon>Eucarida</taxon>
        <taxon>Decapoda</taxon>
        <taxon>Pleocyemata</taxon>
        <taxon>Brachyura</taxon>
        <taxon>Eubrachyura</taxon>
        <taxon>Portunoidea</taxon>
        <taxon>Portunidae</taxon>
        <taxon>Portuninae</taxon>
        <taxon>Portunus</taxon>
    </lineage>
</organism>
<dbReference type="PROSITE" id="PS01186">
    <property type="entry name" value="EGF_2"/>
    <property type="match status" value="1"/>
</dbReference>
<dbReference type="GO" id="GO:0005509">
    <property type="term" value="F:calcium ion binding"/>
    <property type="evidence" value="ECO:0007669"/>
    <property type="project" value="InterPro"/>
</dbReference>
<evidence type="ECO:0000256" key="2">
    <source>
        <dbReference type="ARBA" id="ARBA00022475"/>
    </source>
</evidence>
<dbReference type="InterPro" id="IPR052235">
    <property type="entry name" value="Nephronectin_domain"/>
</dbReference>
<dbReference type="PROSITE" id="PS00022">
    <property type="entry name" value="EGF_1"/>
    <property type="match status" value="1"/>
</dbReference>
<dbReference type="PANTHER" id="PTHR24050:SF19">
    <property type="entry name" value="NEPHRONECTIN"/>
    <property type="match status" value="1"/>
</dbReference>
<dbReference type="GO" id="GO:0009887">
    <property type="term" value="P:animal organ morphogenesis"/>
    <property type="evidence" value="ECO:0007669"/>
    <property type="project" value="UniProtKB-ARBA"/>
</dbReference>
<dbReference type="GO" id="GO:0007154">
    <property type="term" value="P:cell communication"/>
    <property type="evidence" value="ECO:0007669"/>
    <property type="project" value="UniProtKB-ARBA"/>
</dbReference>
<evidence type="ECO:0000256" key="4">
    <source>
        <dbReference type="ARBA" id="ARBA00022692"/>
    </source>
</evidence>
<comment type="subcellular location">
    <subcellularLocation>
        <location evidence="1">Cell membrane</location>
        <topology evidence="1">Single-pass type I membrane protein</topology>
    </subcellularLocation>
</comment>
<evidence type="ECO:0000256" key="3">
    <source>
        <dbReference type="ARBA" id="ARBA00022536"/>
    </source>
</evidence>
<evidence type="ECO:0000256" key="13">
    <source>
        <dbReference type="SAM" id="MobiDB-lite"/>
    </source>
</evidence>